<accession>A0A2P2NBP6</accession>
<reference evidence="1" key="1">
    <citation type="submission" date="2018-02" db="EMBL/GenBank/DDBJ databases">
        <title>Rhizophora mucronata_Transcriptome.</title>
        <authorList>
            <person name="Meera S.P."/>
            <person name="Sreeshan A."/>
            <person name="Augustine A."/>
        </authorList>
    </citation>
    <scope>NUCLEOTIDE SEQUENCE</scope>
    <source>
        <tissue evidence="1">Leaf</tissue>
    </source>
</reference>
<evidence type="ECO:0000313" key="1">
    <source>
        <dbReference type="EMBL" id="MBX39894.1"/>
    </source>
</evidence>
<proteinExistence type="predicted"/>
<name>A0A2P2NBP6_RHIMU</name>
<dbReference type="AlphaFoldDB" id="A0A2P2NBP6"/>
<sequence length="40" mass="4820">MFQRRVWSQSSLTNFIEDNPTLSYSRICNNLIPFENKNKQ</sequence>
<organism evidence="1">
    <name type="scientific">Rhizophora mucronata</name>
    <name type="common">Asiatic mangrove</name>
    <dbReference type="NCBI Taxonomy" id="61149"/>
    <lineage>
        <taxon>Eukaryota</taxon>
        <taxon>Viridiplantae</taxon>
        <taxon>Streptophyta</taxon>
        <taxon>Embryophyta</taxon>
        <taxon>Tracheophyta</taxon>
        <taxon>Spermatophyta</taxon>
        <taxon>Magnoliopsida</taxon>
        <taxon>eudicotyledons</taxon>
        <taxon>Gunneridae</taxon>
        <taxon>Pentapetalae</taxon>
        <taxon>rosids</taxon>
        <taxon>fabids</taxon>
        <taxon>Malpighiales</taxon>
        <taxon>Rhizophoraceae</taxon>
        <taxon>Rhizophora</taxon>
    </lineage>
</organism>
<dbReference type="EMBL" id="GGEC01059410">
    <property type="protein sequence ID" value="MBX39894.1"/>
    <property type="molecule type" value="Transcribed_RNA"/>
</dbReference>
<protein>
    <submittedName>
        <fullName evidence="1">Uncharacterized protein</fullName>
    </submittedName>
</protein>